<dbReference type="InterPro" id="IPR036691">
    <property type="entry name" value="Endo/exonu/phosph_ase_sf"/>
</dbReference>
<accession>A0ABR0QZ73</accession>
<dbReference type="PANTHER" id="PTHR33710">
    <property type="entry name" value="BNAC02G09200D PROTEIN"/>
    <property type="match status" value="1"/>
</dbReference>
<dbReference type="EMBL" id="JARKNE010000001">
    <property type="protein sequence ID" value="KAK5844217.1"/>
    <property type="molecule type" value="Genomic_DNA"/>
</dbReference>
<comment type="caution">
    <text evidence="1">The sequence shown here is derived from an EMBL/GenBank/DDBJ whole genome shotgun (WGS) entry which is preliminary data.</text>
</comment>
<protein>
    <recommendedName>
        <fullName evidence="3">Reverse transcriptase</fullName>
    </recommendedName>
</protein>
<dbReference type="Gene3D" id="3.60.10.10">
    <property type="entry name" value="Endonuclease/exonuclease/phosphatase"/>
    <property type="match status" value="1"/>
</dbReference>
<dbReference type="Proteomes" id="UP001358586">
    <property type="component" value="Chromosome 1"/>
</dbReference>
<organism evidence="1 2">
    <name type="scientific">Gossypium arboreum</name>
    <name type="common">Tree cotton</name>
    <name type="synonym">Gossypium nanking</name>
    <dbReference type="NCBI Taxonomy" id="29729"/>
    <lineage>
        <taxon>Eukaryota</taxon>
        <taxon>Viridiplantae</taxon>
        <taxon>Streptophyta</taxon>
        <taxon>Embryophyta</taxon>
        <taxon>Tracheophyta</taxon>
        <taxon>Spermatophyta</taxon>
        <taxon>Magnoliopsida</taxon>
        <taxon>eudicotyledons</taxon>
        <taxon>Gunneridae</taxon>
        <taxon>Pentapetalae</taxon>
        <taxon>rosids</taxon>
        <taxon>malvids</taxon>
        <taxon>Malvales</taxon>
        <taxon>Malvaceae</taxon>
        <taxon>Malvoideae</taxon>
        <taxon>Gossypium</taxon>
    </lineage>
</organism>
<sequence>MEDSEVNVKWRFTGFYGTPYTQDREESWATLKNLYHANDIPWIVAGDFNKIMYGFEKNGGLPRDENRMEAFRKALEDCQLYDMGFSKRWFTWERGNLLETNIQERLDRGVANTTWIHKKEAERRKENCFKFEAWSILEDSFEDEVKRLWDMIEGDFLQKMDLLRKGLQKWARQLLKNRKWRKKDLIERLSVLTEAERDDSNLAKLIDTKIQLNFEIEKEEYFWEQRACLNWLKLGDRNTRQRHNRIEKLQNENGGEAEDLVGLEGIAWTYFQNLFTAGVLTNMEYLLSEINRCISEEDNRMLIASYTGEEIREALFQMGSTKAPGEDSFPALFYQRCWPIVGKEVVDFCLHLLNGDMEVCPINLTRIVLILKVTNPTNMTHF</sequence>
<keyword evidence="2" id="KW-1185">Reference proteome</keyword>
<name>A0ABR0QZ73_GOSAR</name>
<dbReference type="SUPFAM" id="SSF56219">
    <property type="entry name" value="DNase I-like"/>
    <property type="match status" value="1"/>
</dbReference>
<proteinExistence type="predicted"/>
<evidence type="ECO:0000313" key="2">
    <source>
        <dbReference type="Proteomes" id="UP001358586"/>
    </source>
</evidence>
<gene>
    <name evidence="1" type="ORF">PVK06_000353</name>
</gene>
<dbReference type="PANTHER" id="PTHR33710:SF62">
    <property type="entry name" value="DUF4283 DOMAIN PROTEIN"/>
    <property type="match status" value="1"/>
</dbReference>
<evidence type="ECO:0008006" key="3">
    <source>
        <dbReference type="Google" id="ProtNLM"/>
    </source>
</evidence>
<evidence type="ECO:0000313" key="1">
    <source>
        <dbReference type="EMBL" id="KAK5844217.1"/>
    </source>
</evidence>
<reference evidence="1 2" key="1">
    <citation type="submission" date="2023-03" db="EMBL/GenBank/DDBJ databases">
        <title>WGS of Gossypium arboreum.</title>
        <authorList>
            <person name="Yu D."/>
        </authorList>
    </citation>
    <scope>NUCLEOTIDE SEQUENCE [LARGE SCALE GENOMIC DNA]</scope>
    <source>
        <tissue evidence="1">Leaf</tissue>
    </source>
</reference>